<dbReference type="AlphaFoldDB" id="A0A1F5XHN1"/>
<reference evidence="1 2" key="1">
    <citation type="journal article" date="2016" name="Nat. Commun.">
        <title>Thousands of microbial genomes shed light on interconnected biogeochemical processes in an aquifer system.</title>
        <authorList>
            <person name="Anantharaman K."/>
            <person name="Brown C.T."/>
            <person name="Hug L.A."/>
            <person name="Sharon I."/>
            <person name="Castelle C.J."/>
            <person name="Probst A.J."/>
            <person name="Thomas B.C."/>
            <person name="Singh A."/>
            <person name="Wilkins M.J."/>
            <person name="Karaoz U."/>
            <person name="Brodie E.L."/>
            <person name="Williams K.H."/>
            <person name="Hubbard S.S."/>
            <person name="Banfield J.F."/>
        </authorList>
    </citation>
    <scope>NUCLEOTIDE SEQUENCE [LARGE SCALE GENOMIC DNA]</scope>
</reference>
<evidence type="ECO:0000313" key="2">
    <source>
        <dbReference type="Proteomes" id="UP000177346"/>
    </source>
</evidence>
<protein>
    <submittedName>
        <fullName evidence="1">Uncharacterized protein</fullName>
    </submittedName>
</protein>
<sequence>MQERIPKSENKKIYFGEKNPKADDEIREQGWAYASDELKGDEDIIRLEIPDNLKAVRLEPLMVGSDVGNYLVWDPDLAHVEIVKLATPEGKKRWQELNDLGYKVIDSNIGRTIFVKSKIQMH</sequence>
<name>A0A1F5XHN1_9BACT</name>
<proteinExistence type="predicted"/>
<accession>A0A1F5XHN1</accession>
<evidence type="ECO:0000313" key="1">
    <source>
        <dbReference type="EMBL" id="OGF87445.1"/>
    </source>
</evidence>
<gene>
    <name evidence="1" type="ORF">A3B19_02585</name>
</gene>
<comment type="caution">
    <text evidence="1">The sequence shown here is derived from an EMBL/GenBank/DDBJ whole genome shotgun (WGS) entry which is preliminary data.</text>
</comment>
<dbReference type="Proteomes" id="UP000177346">
    <property type="component" value="Unassembled WGS sequence"/>
</dbReference>
<dbReference type="EMBL" id="MFIF01000005">
    <property type="protein sequence ID" value="OGF87445.1"/>
    <property type="molecule type" value="Genomic_DNA"/>
</dbReference>
<organism evidence="1 2">
    <name type="scientific">Candidatus Giovannonibacteria bacterium RIFCSPLOWO2_01_FULL_46_32</name>
    <dbReference type="NCBI Taxonomy" id="1798353"/>
    <lineage>
        <taxon>Bacteria</taxon>
        <taxon>Candidatus Giovannoniibacteriota</taxon>
    </lineage>
</organism>